<reference evidence="7 8" key="1">
    <citation type="journal article" date="2021" name="Nat. Plants">
        <title>The Taxus genome provides insights into paclitaxel biosynthesis.</title>
        <authorList>
            <person name="Xiong X."/>
            <person name="Gou J."/>
            <person name="Liao Q."/>
            <person name="Li Y."/>
            <person name="Zhou Q."/>
            <person name="Bi G."/>
            <person name="Li C."/>
            <person name="Du R."/>
            <person name="Wang X."/>
            <person name="Sun T."/>
            <person name="Guo L."/>
            <person name="Liang H."/>
            <person name="Lu P."/>
            <person name="Wu Y."/>
            <person name="Zhang Z."/>
            <person name="Ro D.K."/>
            <person name="Shang Y."/>
            <person name="Huang S."/>
            <person name="Yan J."/>
        </authorList>
    </citation>
    <scope>NUCLEOTIDE SEQUENCE [LARGE SCALE GENOMIC DNA]</scope>
    <source>
        <strain evidence="7">Ta-2019</strain>
    </source>
</reference>
<protein>
    <recommendedName>
        <fullName evidence="9">NB-ARC domain-containing protein</fullName>
    </recommendedName>
</protein>
<evidence type="ECO:0000256" key="4">
    <source>
        <dbReference type="ARBA" id="ARBA00022840"/>
    </source>
</evidence>
<dbReference type="InterPro" id="IPR042197">
    <property type="entry name" value="Apaf_helical"/>
</dbReference>
<feature type="non-terminal residue" evidence="7">
    <location>
        <position position="242"/>
    </location>
</feature>
<proteinExistence type="predicted"/>
<evidence type="ECO:0000313" key="8">
    <source>
        <dbReference type="Proteomes" id="UP000824469"/>
    </source>
</evidence>
<dbReference type="GO" id="GO:0006952">
    <property type="term" value="P:defense response"/>
    <property type="evidence" value="ECO:0007669"/>
    <property type="project" value="UniProtKB-KW"/>
</dbReference>
<evidence type="ECO:0000259" key="5">
    <source>
        <dbReference type="Pfam" id="PF00931"/>
    </source>
</evidence>
<evidence type="ECO:0000256" key="2">
    <source>
        <dbReference type="ARBA" id="ARBA00022741"/>
    </source>
</evidence>
<organism evidence="7 8">
    <name type="scientific">Taxus chinensis</name>
    <name type="common">Chinese yew</name>
    <name type="synonym">Taxus wallichiana var. chinensis</name>
    <dbReference type="NCBI Taxonomy" id="29808"/>
    <lineage>
        <taxon>Eukaryota</taxon>
        <taxon>Viridiplantae</taxon>
        <taxon>Streptophyta</taxon>
        <taxon>Embryophyta</taxon>
        <taxon>Tracheophyta</taxon>
        <taxon>Spermatophyta</taxon>
        <taxon>Pinopsida</taxon>
        <taxon>Pinidae</taxon>
        <taxon>Conifers II</taxon>
        <taxon>Cupressales</taxon>
        <taxon>Taxaceae</taxon>
        <taxon>Taxus</taxon>
    </lineage>
</organism>
<dbReference type="Gene3D" id="3.40.50.300">
    <property type="entry name" value="P-loop containing nucleotide triphosphate hydrolases"/>
    <property type="match status" value="1"/>
</dbReference>
<name>A0AA38GCE5_TAXCH</name>
<dbReference type="EMBL" id="JAHRHJ020000004">
    <property type="protein sequence ID" value="KAH9319223.1"/>
    <property type="molecule type" value="Genomic_DNA"/>
</dbReference>
<sequence length="242" mass="27624">TNARVYELKTLSEEESWELFYAFAFLECEHNRPPRDLEKIAFEIEKESKRLPLAIKIVAASLAGKTSLRDWESILRELDVQSVHNKSVKGWLLDVANIAWDAEDILQECAVESIYANDGNTQCPCVICPFNNCRLFFRYKMARRIKDIRDRMESVMKDAAELKLVADLTHSDQQASTSTSQNVKWKRSSVLERDARPVAIEPKVEEILGLIDDPEVHVIAVVGMGGVGKTFLMQNVFNRIKH</sequence>
<evidence type="ECO:0008006" key="9">
    <source>
        <dbReference type="Google" id="ProtNLM"/>
    </source>
</evidence>
<feature type="domain" description="Disease resistance N-terminal" evidence="6">
    <location>
        <begin position="65"/>
        <end position="115"/>
    </location>
</feature>
<dbReference type="InterPro" id="IPR027417">
    <property type="entry name" value="P-loop_NTPase"/>
</dbReference>
<dbReference type="Proteomes" id="UP000824469">
    <property type="component" value="Unassembled WGS sequence"/>
</dbReference>
<keyword evidence="1" id="KW-0677">Repeat</keyword>
<evidence type="ECO:0000259" key="6">
    <source>
        <dbReference type="Pfam" id="PF18052"/>
    </source>
</evidence>
<gene>
    <name evidence="7" type="ORF">KI387_020992</name>
</gene>
<dbReference type="PANTHER" id="PTHR36766:SF64">
    <property type="entry name" value="OS12G0206100 PROTEIN"/>
    <property type="match status" value="1"/>
</dbReference>
<dbReference type="InterPro" id="IPR041118">
    <property type="entry name" value="Rx_N"/>
</dbReference>
<evidence type="ECO:0000256" key="3">
    <source>
        <dbReference type="ARBA" id="ARBA00022821"/>
    </source>
</evidence>
<evidence type="ECO:0000313" key="7">
    <source>
        <dbReference type="EMBL" id="KAH9319223.1"/>
    </source>
</evidence>
<keyword evidence="2" id="KW-0547">Nucleotide-binding</keyword>
<dbReference type="AlphaFoldDB" id="A0AA38GCE5"/>
<dbReference type="GO" id="GO:0043531">
    <property type="term" value="F:ADP binding"/>
    <property type="evidence" value="ECO:0007669"/>
    <property type="project" value="InterPro"/>
</dbReference>
<comment type="caution">
    <text evidence="7">The sequence shown here is derived from an EMBL/GenBank/DDBJ whole genome shotgun (WGS) entry which is preliminary data.</text>
</comment>
<dbReference type="SUPFAM" id="SSF52540">
    <property type="entry name" value="P-loop containing nucleoside triphosphate hydrolases"/>
    <property type="match status" value="2"/>
</dbReference>
<dbReference type="Pfam" id="PF00931">
    <property type="entry name" value="NB-ARC"/>
    <property type="match status" value="1"/>
</dbReference>
<dbReference type="OMA" id="CAVESIY"/>
<dbReference type="GO" id="GO:0005524">
    <property type="term" value="F:ATP binding"/>
    <property type="evidence" value="ECO:0007669"/>
    <property type="project" value="UniProtKB-KW"/>
</dbReference>
<keyword evidence="8" id="KW-1185">Reference proteome</keyword>
<feature type="domain" description="NB-ARC" evidence="5">
    <location>
        <begin position="203"/>
        <end position="240"/>
    </location>
</feature>
<dbReference type="InterPro" id="IPR002182">
    <property type="entry name" value="NB-ARC"/>
</dbReference>
<dbReference type="Pfam" id="PF18052">
    <property type="entry name" value="Rx_N"/>
    <property type="match status" value="1"/>
</dbReference>
<keyword evidence="4" id="KW-0067">ATP-binding</keyword>
<evidence type="ECO:0000256" key="1">
    <source>
        <dbReference type="ARBA" id="ARBA00022737"/>
    </source>
</evidence>
<dbReference type="Gene3D" id="1.10.8.430">
    <property type="entry name" value="Helical domain of apoptotic protease-activating factors"/>
    <property type="match status" value="1"/>
</dbReference>
<feature type="non-terminal residue" evidence="7">
    <location>
        <position position="1"/>
    </location>
</feature>
<accession>A0AA38GCE5</accession>
<keyword evidence="3" id="KW-0611">Plant defense</keyword>
<dbReference type="PANTHER" id="PTHR36766">
    <property type="entry name" value="PLANT BROAD-SPECTRUM MILDEW RESISTANCE PROTEIN RPW8"/>
    <property type="match status" value="1"/>
</dbReference>